<dbReference type="EMBL" id="FOOQ01000013">
    <property type="protein sequence ID" value="SFH07712.1"/>
    <property type="molecule type" value="Genomic_DNA"/>
</dbReference>
<organism evidence="2 3">
    <name type="scientific">Halopelagius inordinatus</name>
    <dbReference type="NCBI Taxonomy" id="553467"/>
    <lineage>
        <taxon>Archaea</taxon>
        <taxon>Methanobacteriati</taxon>
        <taxon>Methanobacteriota</taxon>
        <taxon>Stenosarchaea group</taxon>
        <taxon>Halobacteria</taxon>
        <taxon>Halobacteriales</taxon>
        <taxon>Haloferacaceae</taxon>
    </lineage>
</organism>
<protein>
    <submittedName>
        <fullName evidence="2">Uncharacterized protein</fullName>
    </submittedName>
</protein>
<keyword evidence="1" id="KW-0812">Transmembrane</keyword>
<dbReference type="STRING" id="553467.SAMN04488063_0107"/>
<keyword evidence="3" id="KW-1185">Reference proteome</keyword>
<sequence>MYLFAATLFSVAGYVVGTVLAMLPFLSGVQAGALGVGLSLAAVNVAAFWSLGEPPTGRPPEEVVDA</sequence>
<dbReference type="Proteomes" id="UP000198876">
    <property type="component" value="Unassembled WGS sequence"/>
</dbReference>
<evidence type="ECO:0000256" key="1">
    <source>
        <dbReference type="SAM" id="Phobius"/>
    </source>
</evidence>
<name>A0A1I2X2P4_9EURY</name>
<reference evidence="3" key="1">
    <citation type="submission" date="2016-10" db="EMBL/GenBank/DDBJ databases">
        <authorList>
            <person name="Varghese N."/>
            <person name="Submissions S."/>
        </authorList>
    </citation>
    <scope>NUCLEOTIDE SEQUENCE [LARGE SCALE GENOMIC DNA]</scope>
    <source>
        <strain evidence="3">CGMCC 1.7739</strain>
    </source>
</reference>
<evidence type="ECO:0000313" key="3">
    <source>
        <dbReference type="Proteomes" id="UP000198876"/>
    </source>
</evidence>
<dbReference type="AlphaFoldDB" id="A0A1I2X2P4"/>
<proteinExistence type="predicted"/>
<feature type="transmembrane region" description="Helical" evidence="1">
    <location>
        <begin position="31"/>
        <end position="51"/>
    </location>
</feature>
<gene>
    <name evidence="2" type="ORF">SAMN04488063_0107</name>
</gene>
<evidence type="ECO:0000313" key="2">
    <source>
        <dbReference type="EMBL" id="SFH07712.1"/>
    </source>
</evidence>
<keyword evidence="1" id="KW-0472">Membrane</keyword>
<keyword evidence="1" id="KW-1133">Transmembrane helix</keyword>
<accession>A0A1I2X2P4</accession>